<reference evidence="1" key="1">
    <citation type="submission" date="2023-10" db="EMBL/GenBank/DDBJ databases">
        <authorList>
            <person name="Domelevo Entfellner J.-B."/>
        </authorList>
    </citation>
    <scope>NUCLEOTIDE SEQUENCE</scope>
</reference>
<dbReference type="Proteomes" id="UP001189624">
    <property type="component" value="Chromosome 7"/>
</dbReference>
<feature type="non-terminal residue" evidence="1">
    <location>
        <position position="1"/>
    </location>
</feature>
<sequence>QEHILLEPLNHFTNTRLKTNPIVYVLDEMPDQQIEKHYLCQLSVPTVEGGMELMNVDEGRNSDVVEEGWVMDGRRLGSLKKGAAGRTL</sequence>
<proteinExistence type="predicted"/>
<evidence type="ECO:0000313" key="1">
    <source>
        <dbReference type="EMBL" id="CAJ1969103.1"/>
    </source>
</evidence>
<dbReference type="EMBL" id="OY731404">
    <property type="protein sequence ID" value="CAJ1969103.1"/>
    <property type="molecule type" value="Genomic_DNA"/>
</dbReference>
<name>A0AA86SSP3_9FABA</name>
<dbReference type="Gramene" id="rna-AYBTSS11_LOCUS22086">
    <property type="protein sequence ID" value="CAJ1969103.1"/>
    <property type="gene ID" value="gene-AYBTSS11_LOCUS22086"/>
</dbReference>
<organism evidence="1 2">
    <name type="scientific">Sphenostylis stenocarpa</name>
    <dbReference type="NCBI Taxonomy" id="92480"/>
    <lineage>
        <taxon>Eukaryota</taxon>
        <taxon>Viridiplantae</taxon>
        <taxon>Streptophyta</taxon>
        <taxon>Embryophyta</taxon>
        <taxon>Tracheophyta</taxon>
        <taxon>Spermatophyta</taxon>
        <taxon>Magnoliopsida</taxon>
        <taxon>eudicotyledons</taxon>
        <taxon>Gunneridae</taxon>
        <taxon>Pentapetalae</taxon>
        <taxon>rosids</taxon>
        <taxon>fabids</taxon>
        <taxon>Fabales</taxon>
        <taxon>Fabaceae</taxon>
        <taxon>Papilionoideae</taxon>
        <taxon>50 kb inversion clade</taxon>
        <taxon>NPAAA clade</taxon>
        <taxon>indigoferoid/millettioid clade</taxon>
        <taxon>Phaseoleae</taxon>
        <taxon>Sphenostylis</taxon>
    </lineage>
</organism>
<evidence type="ECO:0000313" key="2">
    <source>
        <dbReference type="Proteomes" id="UP001189624"/>
    </source>
</evidence>
<accession>A0AA86SSP3</accession>
<gene>
    <name evidence="1" type="ORF">AYBTSS11_LOCUS22086</name>
</gene>
<protein>
    <submittedName>
        <fullName evidence="1">Uncharacterized protein</fullName>
    </submittedName>
</protein>
<dbReference type="AlphaFoldDB" id="A0AA86SSP3"/>
<keyword evidence="2" id="KW-1185">Reference proteome</keyword>